<keyword evidence="1" id="KW-0732">Signal</keyword>
<dbReference type="GeneID" id="128202225"/>
<proteinExistence type="predicted"/>
<dbReference type="RefSeq" id="XP_052757717.1">
    <property type="nucleotide sequence ID" value="XM_052901757.1"/>
</dbReference>
<gene>
    <name evidence="3" type="primary">LOC128202225</name>
</gene>
<organism evidence="2 3">
    <name type="scientific">Galleria mellonella</name>
    <name type="common">Greater wax moth</name>
    <dbReference type="NCBI Taxonomy" id="7137"/>
    <lineage>
        <taxon>Eukaryota</taxon>
        <taxon>Metazoa</taxon>
        <taxon>Ecdysozoa</taxon>
        <taxon>Arthropoda</taxon>
        <taxon>Hexapoda</taxon>
        <taxon>Insecta</taxon>
        <taxon>Pterygota</taxon>
        <taxon>Neoptera</taxon>
        <taxon>Endopterygota</taxon>
        <taxon>Lepidoptera</taxon>
        <taxon>Glossata</taxon>
        <taxon>Ditrysia</taxon>
        <taxon>Pyraloidea</taxon>
        <taxon>Pyralidae</taxon>
        <taxon>Galleriinae</taxon>
        <taxon>Galleria</taxon>
    </lineage>
</organism>
<name>A0ABM3N296_GALME</name>
<dbReference type="Pfam" id="PF12259">
    <property type="entry name" value="Baculo_F"/>
    <property type="match status" value="1"/>
</dbReference>
<feature type="signal peptide" evidence="1">
    <location>
        <begin position="1"/>
        <end position="18"/>
    </location>
</feature>
<sequence>MQLQILVLLWYSSTFVEGDTRILPIPSKSGLYFEENGEILISENSWKLLVYRDLEPLFLTHDSIKRLTQNYQNLVARHTTLPSVITTSSFIKASLNKIDSRLSELNYYTAGSLNNKRSKRELIDGVSSILKWLIGTPDAKDAKHYNECIEQLERQQISTDAILRQQLQIISSTIKNFNETLLKISYDEHLINENIAKVNSYFNTTNKLIFNLTISEEISTLAIQILESVTSLEKDIDDIIISILFIKSGAIHPSIISINRLYKELLSSSPARVNKNLVAPIKLSNIHQILESASITSYIYMNKIIYILEFPLVRNDRFTLYHIYSIPILHPSSTLYSTILPEQTFLAMNSNRQQYVTMNDLGKCKNFVTETKVCNDLPVYNVNTRPTCETAILTTTRQDVPEICQVTTFSANINTLQPIRNNKWIYILQHTTPYTLYCKDETNHGEISGAGIISLENGCKMYTAFVTLLAEENLSTNISHPIVTVDLEQICIPENLNIREPELLPIKLNNIALDSLNTIKEQINQHSKLLKDNQATFVEKYSTKLSISSIAIGLAMLTCLCYKCHKRRFQFTTTQRRDGCIQIFNNCLIALDAVNTSKFPWHHWNRERRRVYPKMKAMTSPLHTFIKDRVTKLNLYSKRGGVM</sequence>
<accession>A0ABM3N296</accession>
<evidence type="ECO:0000313" key="2">
    <source>
        <dbReference type="Proteomes" id="UP001652740"/>
    </source>
</evidence>
<evidence type="ECO:0000256" key="1">
    <source>
        <dbReference type="SAM" id="SignalP"/>
    </source>
</evidence>
<dbReference type="InterPro" id="IPR022048">
    <property type="entry name" value="Envelope_fusion-like"/>
</dbReference>
<dbReference type="Proteomes" id="UP001652740">
    <property type="component" value="Unplaced"/>
</dbReference>
<evidence type="ECO:0000313" key="3">
    <source>
        <dbReference type="RefSeq" id="XP_052757717.1"/>
    </source>
</evidence>
<feature type="chain" id="PRO_5045239209" evidence="1">
    <location>
        <begin position="19"/>
        <end position="643"/>
    </location>
</feature>
<protein>
    <submittedName>
        <fullName evidence="3">LOW QUALITY PROTEIN: uncharacterized protein LOC128202225</fullName>
    </submittedName>
</protein>
<keyword evidence="2" id="KW-1185">Reference proteome</keyword>
<reference evidence="3" key="1">
    <citation type="submission" date="2025-08" db="UniProtKB">
        <authorList>
            <consortium name="RefSeq"/>
        </authorList>
    </citation>
    <scope>IDENTIFICATION</scope>
    <source>
        <tissue evidence="3">Whole larvae</tissue>
    </source>
</reference>